<dbReference type="InterPro" id="IPR012337">
    <property type="entry name" value="RNaseH-like_sf"/>
</dbReference>
<dbReference type="GO" id="GO:0004803">
    <property type="term" value="F:transposase activity"/>
    <property type="evidence" value="ECO:0007669"/>
    <property type="project" value="InterPro"/>
</dbReference>
<dbReference type="PANTHER" id="PTHR33258">
    <property type="entry name" value="TRANSPOSASE INSL FOR INSERTION SEQUENCE ELEMENT IS186A-RELATED"/>
    <property type="match status" value="1"/>
</dbReference>
<evidence type="ECO:0000256" key="2">
    <source>
        <dbReference type="ARBA" id="ARBA00022578"/>
    </source>
</evidence>
<evidence type="ECO:0000256" key="1">
    <source>
        <dbReference type="ARBA" id="ARBA00010075"/>
    </source>
</evidence>
<dbReference type="EMBL" id="NDXW01000001">
    <property type="protein sequence ID" value="RDH43457.1"/>
    <property type="molecule type" value="Genomic_DNA"/>
</dbReference>
<accession>A0A4P9VKM1</accession>
<dbReference type="AlphaFoldDB" id="A0A4P9VKM1"/>
<dbReference type="EMBL" id="NDXW01000001">
    <property type="protein sequence ID" value="RDH43793.1"/>
    <property type="molecule type" value="Genomic_DNA"/>
</dbReference>
<evidence type="ECO:0000313" key="6">
    <source>
        <dbReference type="EMBL" id="RDH43457.1"/>
    </source>
</evidence>
<evidence type="ECO:0000256" key="4">
    <source>
        <dbReference type="ARBA" id="ARBA00023172"/>
    </source>
</evidence>
<gene>
    <name evidence="6" type="ORF">B9G39_08405</name>
    <name evidence="7" type="ORF">B9G39_10250</name>
</gene>
<proteinExistence type="inferred from homology"/>
<dbReference type="InterPro" id="IPR047952">
    <property type="entry name" value="Transpos_IS4"/>
</dbReference>
<dbReference type="Pfam" id="PF01609">
    <property type="entry name" value="DDE_Tnp_1"/>
    <property type="match status" value="1"/>
</dbReference>
<dbReference type="SUPFAM" id="SSF53098">
    <property type="entry name" value="Ribonuclease H-like"/>
    <property type="match status" value="1"/>
</dbReference>
<feature type="domain" description="Transposase IS4-like" evidence="5">
    <location>
        <begin position="128"/>
        <end position="348"/>
    </location>
</feature>
<keyword evidence="2" id="KW-0815">Transposition</keyword>
<dbReference type="Proteomes" id="UP000257039">
    <property type="component" value="Unassembled WGS sequence"/>
</dbReference>
<keyword evidence="3" id="KW-0238">DNA-binding</keyword>
<evidence type="ECO:0000313" key="8">
    <source>
        <dbReference type="Proteomes" id="UP000257039"/>
    </source>
</evidence>
<protein>
    <submittedName>
        <fullName evidence="7">IS4 family transposase</fullName>
    </submittedName>
</protein>
<evidence type="ECO:0000256" key="3">
    <source>
        <dbReference type="ARBA" id="ARBA00023125"/>
    </source>
</evidence>
<comment type="similarity">
    <text evidence="1">Belongs to the transposase 11 family.</text>
</comment>
<organism evidence="7 8">
    <name type="scientific">Zooshikella ganghwensis</name>
    <dbReference type="NCBI Taxonomy" id="202772"/>
    <lineage>
        <taxon>Bacteria</taxon>
        <taxon>Pseudomonadati</taxon>
        <taxon>Pseudomonadota</taxon>
        <taxon>Gammaproteobacteria</taxon>
        <taxon>Oceanospirillales</taxon>
        <taxon>Zooshikellaceae</taxon>
        <taxon>Zooshikella</taxon>
    </lineage>
</organism>
<dbReference type="NCBIfam" id="NF033592">
    <property type="entry name" value="transpos_IS4_1"/>
    <property type="match status" value="1"/>
</dbReference>
<dbReference type="RefSeq" id="WP_094786783.1">
    <property type="nucleotide sequence ID" value="NZ_NDXW01000001.1"/>
</dbReference>
<name>A0A4P9VKM1_9GAMM</name>
<dbReference type="GO" id="GO:0006313">
    <property type="term" value="P:DNA transposition"/>
    <property type="evidence" value="ECO:0007669"/>
    <property type="project" value="InterPro"/>
</dbReference>
<keyword evidence="8" id="KW-1185">Reference proteome</keyword>
<evidence type="ECO:0000313" key="7">
    <source>
        <dbReference type="EMBL" id="RDH43793.1"/>
    </source>
</evidence>
<sequence length="458" mass="52090">MSFSPLLKCFIEQAPIPVMAQALLERVLSPKWLDEYFARTADKQYTRDLLFSSLFDLMSLTVTNVFPTVGNAYKASKVDIGVSLTSVYNKLNGLEPGVMEALIEETSLEFNRMIESLNGEQVKPWLPGYPITIVDGNCIEATHRRLKVLRQSDGAPLPGKTLVFYSPESELITDLVPCEDGHAQERSLLAQVREKVKPNYLYVMDRNFCVLSHLKGIAEQGGYFACRVHQRFSYEILSEPEWQGETETGDLYEQWVMLKGEDDNPIKCRLISLHLYKPTRNGATKLLLITNLPETAANAEFIAYLYQKRWSIETMFQHIESYLHSEINTLGYPRAALFGFSIAIIAYNVLSVIKSALKSVYGVEKIENEVSGYYIAGEIGRTHEGMNIAVPKEDWKIFQRMSEHEFIKTLKELAANIELKKYKKQKRTPKKPGVKPVRRISHKHVSTARLLQLAKSSP</sequence>
<dbReference type="InterPro" id="IPR002559">
    <property type="entry name" value="Transposase_11"/>
</dbReference>
<keyword evidence="4" id="KW-0233">DNA recombination</keyword>
<reference evidence="7 8" key="1">
    <citation type="submission" date="2017-04" db="EMBL/GenBank/DDBJ databases">
        <title>Draft genome sequence of Zooshikella ganghwensis VG4 isolated from Red Sea sediments.</title>
        <authorList>
            <person name="Rehman Z."/>
            <person name="Alam I."/>
            <person name="Kamau A."/>
            <person name="Bajic V."/>
            <person name="Leiknes T."/>
        </authorList>
    </citation>
    <scope>NUCLEOTIDE SEQUENCE [LARGE SCALE GENOMIC DNA]</scope>
    <source>
        <strain evidence="7 8">VG4</strain>
    </source>
</reference>
<comment type="caution">
    <text evidence="7">The sequence shown here is derived from an EMBL/GenBank/DDBJ whole genome shotgun (WGS) entry which is preliminary data.</text>
</comment>
<evidence type="ECO:0000259" key="5">
    <source>
        <dbReference type="Pfam" id="PF01609"/>
    </source>
</evidence>
<dbReference type="GO" id="GO:0003677">
    <property type="term" value="F:DNA binding"/>
    <property type="evidence" value="ECO:0007669"/>
    <property type="project" value="UniProtKB-KW"/>
</dbReference>
<dbReference type="PANTHER" id="PTHR33258:SF1">
    <property type="entry name" value="TRANSPOSASE INSL FOR INSERTION SEQUENCE ELEMENT IS186A-RELATED"/>
    <property type="match status" value="1"/>
</dbReference>